<dbReference type="Proteomes" id="UP000229317">
    <property type="component" value="Unassembled WGS sequence"/>
</dbReference>
<proteinExistence type="predicted"/>
<accession>A0A2H0KSZ9</accession>
<organism evidence="1 2">
    <name type="scientific">Candidatus Portnoybacteria bacterium CG11_big_fil_rev_8_21_14_0_20_40_15</name>
    <dbReference type="NCBI Taxonomy" id="1974817"/>
    <lineage>
        <taxon>Bacteria</taxon>
        <taxon>Candidatus Portnoyibacteriota</taxon>
    </lineage>
</organism>
<dbReference type="AlphaFoldDB" id="A0A2H0KSZ9"/>
<dbReference type="EMBL" id="PCVO01000033">
    <property type="protein sequence ID" value="PIQ75272.1"/>
    <property type="molecule type" value="Genomic_DNA"/>
</dbReference>
<protein>
    <submittedName>
        <fullName evidence="1">Uncharacterized protein</fullName>
    </submittedName>
</protein>
<name>A0A2H0KSZ9_9BACT</name>
<comment type="caution">
    <text evidence="1">The sequence shown here is derived from an EMBL/GenBank/DDBJ whole genome shotgun (WGS) entry which is preliminary data.</text>
</comment>
<evidence type="ECO:0000313" key="2">
    <source>
        <dbReference type="Proteomes" id="UP000229317"/>
    </source>
</evidence>
<reference evidence="1 2" key="1">
    <citation type="submission" date="2017-09" db="EMBL/GenBank/DDBJ databases">
        <title>Depth-based differentiation of microbial function through sediment-hosted aquifers and enrichment of novel symbionts in the deep terrestrial subsurface.</title>
        <authorList>
            <person name="Probst A.J."/>
            <person name="Ladd B."/>
            <person name="Jarett J.K."/>
            <person name="Geller-Mcgrath D.E."/>
            <person name="Sieber C.M."/>
            <person name="Emerson J.B."/>
            <person name="Anantharaman K."/>
            <person name="Thomas B.C."/>
            <person name="Malmstrom R."/>
            <person name="Stieglmeier M."/>
            <person name="Klingl A."/>
            <person name="Woyke T."/>
            <person name="Ryan C.M."/>
            <person name="Banfield J.F."/>
        </authorList>
    </citation>
    <scope>NUCLEOTIDE SEQUENCE [LARGE SCALE GENOMIC DNA]</scope>
    <source>
        <strain evidence="1">CG11_big_fil_rev_8_21_14_0_20_40_15</strain>
    </source>
</reference>
<sequence length="102" mass="12023">MRLNFKNLKDTPLNLMRKAGYSFVGKNQRTGEEGYQRRLSSGDYPKFHAFVKRDEDFVFVNLHLDQKKPSYHGVRAHSGEYEENEILQKEAEIIRKVFNSDI</sequence>
<evidence type="ECO:0000313" key="1">
    <source>
        <dbReference type="EMBL" id="PIQ75272.1"/>
    </source>
</evidence>
<gene>
    <name evidence="1" type="ORF">COV84_02135</name>
</gene>